<feature type="region of interest" description="Disordered" evidence="1">
    <location>
        <begin position="29"/>
        <end position="55"/>
    </location>
</feature>
<dbReference type="GO" id="GO:0005634">
    <property type="term" value="C:nucleus"/>
    <property type="evidence" value="ECO:0007669"/>
    <property type="project" value="TreeGrafter"/>
</dbReference>
<dbReference type="AlphaFoldDB" id="K0RNT9"/>
<feature type="region of interest" description="Disordered" evidence="1">
    <location>
        <begin position="252"/>
        <end position="271"/>
    </location>
</feature>
<dbReference type="GO" id="GO:0006325">
    <property type="term" value="P:chromatin organization"/>
    <property type="evidence" value="ECO:0007669"/>
    <property type="project" value="TreeGrafter"/>
</dbReference>
<name>K0RNT9_THAOC</name>
<proteinExistence type="predicted"/>
<evidence type="ECO:0000313" key="2">
    <source>
        <dbReference type="EMBL" id="EJK50576.1"/>
    </source>
</evidence>
<dbReference type="PANTHER" id="PTHR28678">
    <property type="entry name" value="CODANIN-1"/>
    <property type="match status" value="1"/>
</dbReference>
<evidence type="ECO:0000313" key="3">
    <source>
        <dbReference type="Proteomes" id="UP000266841"/>
    </source>
</evidence>
<gene>
    <name evidence="2" type="ORF">THAOC_30395</name>
</gene>
<feature type="region of interest" description="Disordered" evidence="1">
    <location>
        <begin position="98"/>
        <end position="127"/>
    </location>
</feature>
<accession>K0RNT9</accession>
<protein>
    <submittedName>
        <fullName evidence="2">Uncharacterized protein</fullName>
    </submittedName>
</protein>
<keyword evidence="3" id="KW-1185">Reference proteome</keyword>
<evidence type="ECO:0000256" key="1">
    <source>
        <dbReference type="SAM" id="MobiDB-lite"/>
    </source>
</evidence>
<feature type="compositionally biased region" description="Polar residues" evidence="1">
    <location>
        <begin position="262"/>
        <end position="271"/>
    </location>
</feature>
<dbReference type="EMBL" id="AGNL01043419">
    <property type="protein sequence ID" value="EJK50576.1"/>
    <property type="molecule type" value="Genomic_DNA"/>
</dbReference>
<dbReference type="eggNOG" id="ENOG502RRAW">
    <property type="taxonomic scope" value="Eukaryota"/>
</dbReference>
<dbReference type="OrthoDB" id="76815at2759"/>
<organism evidence="2 3">
    <name type="scientific">Thalassiosira oceanica</name>
    <name type="common">Marine diatom</name>
    <dbReference type="NCBI Taxonomy" id="159749"/>
    <lineage>
        <taxon>Eukaryota</taxon>
        <taxon>Sar</taxon>
        <taxon>Stramenopiles</taxon>
        <taxon>Ochrophyta</taxon>
        <taxon>Bacillariophyta</taxon>
        <taxon>Coscinodiscophyceae</taxon>
        <taxon>Thalassiosirophycidae</taxon>
        <taxon>Thalassiosirales</taxon>
        <taxon>Thalassiosiraceae</taxon>
        <taxon>Thalassiosira</taxon>
    </lineage>
</organism>
<sequence length="1220" mass="135214">MARCVACSCDKFSRVESILQSVENDKQTEELGDWLSGRRDDGQGNGTGETPSISVTIDSKQHIARERICPGTLQAAVVVLNAIRDACRMYIEPAWASPNKPNTGIASSKQSPAIASKSNELASQDSFPPLVSTESTCNFLVGRKKGQPKLIRHPDNMPTYENSFPALSPANADKEPTILVARKKSKGKDDGFAIDRRNAKAKKKITPITISSSSAFAQPSFRNNKIEGNISVLPSQETTVLTIEESSALRISLPRNGDGRGTTVTTEPLVTSPSRNLPQCVPFDPDRLRRLATIYSTILKANLAPFMLQEIHLLVRLISLNERNRSTRKAQLDLPYAEIFQSENSCVRFAAQVFTSVERIIICTGDETVRLLATLPGIQRNCPQLHGALVKIAKADSGLLLESGEKTLGSSNSAHLTLPFDHGRDSRHNYKSVEQNKLYKEREETRDAFLHQLRTFQDMRGKLMDPEQSHKVKCSIESASRMITSRISAENMKWFVDLFCDLLLQIGLTPLSETDTEIIKQIGDRKKVHASSRSSGKLHLNTETNRNMQSVPDQSFAGHQEFFYIFIRAADSYTFNTHLKHHLLRLLQDLNATNQVKGLCDHMAKTQMVALFLGLLVFSPNWSVPSCLHQVLPSFDLLQCIEDGWVHRRLIIVIPWVVQFLSMLKWDESSKKSEYYRAIFSFLWSVYHHCNVHLNQEAPRSNMALVSFQLAPLFSNTIGLVSSYDLRMSTLPTQSPELSAKLTAFDTKPIFFTRQYLFLVTPFLKDLHELVNLMARGGGKSSTGSAKKVRPSSIGGLFRSISFGERSMSPWSGNRPGTPTYKSNIRERLVDAFFHQHKDLQKLCDTLVDQSVKNFTSAASDCIHQMFMRATSYDEYFNSEPCMTLDGYVKLLQSLEADARESLAVEMTNCFDRVIGGSLKLLVAPGTCEKVTNIASSLATSHGRDKGTKIVSTALKAETKNHMDEFVRKQKKQTVESATPRVVSDHSPGDTSPSCSPELSLLLKRLRSMETSQAELDCLVRKCTNDFEKSACSPGALGAELSEQIKTMLLEPKSIDSITCVAAALEVLCTLNKLGYSSSGTRDICSYLNDPENLSTLVRGSSEETKLPVCMVTSLLFNLIEGGLVNHRPIEDMLLRMDVDVYSMQVSSDLLRRLALDACGASDWQSGGLASMVRLQRKCSGSGDDNVAIAAAAAADTSRQAPSKLLLGWTRALPGGHWEI</sequence>
<dbReference type="PANTHER" id="PTHR28678:SF1">
    <property type="entry name" value="CODANIN-1"/>
    <property type="match status" value="1"/>
</dbReference>
<comment type="caution">
    <text evidence="2">The sequence shown here is derived from an EMBL/GenBank/DDBJ whole genome shotgun (WGS) entry which is preliminary data.</text>
</comment>
<dbReference type="OMA" id="TATVHIM"/>
<reference evidence="2 3" key="1">
    <citation type="journal article" date="2012" name="Genome Biol.">
        <title>Genome and low-iron response of an oceanic diatom adapted to chronic iron limitation.</title>
        <authorList>
            <person name="Lommer M."/>
            <person name="Specht M."/>
            <person name="Roy A.S."/>
            <person name="Kraemer L."/>
            <person name="Andreson R."/>
            <person name="Gutowska M.A."/>
            <person name="Wolf J."/>
            <person name="Bergner S.V."/>
            <person name="Schilhabel M.B."/>
            <person name="Klostermeier U.C."/>
            <person name="Beiko R.G."/>
            <person name="Rosenstiel P."/>
            <person name="Hippler M."/>
            <person name="Laroche J."/>
        </authorList>
    </citation>
    <scope>NUCLEOTIDE SEQUENCE [LARGE SCALE GENOMIC DNA]</scope>
    <source>
        <strain evidence="2 3">CCMP1005</strain>
    </source>
</reference>
<feature type="region of interest" description="Disordered" evidence="1">
    <location>
        <begin position="970"/>
        <end position="996"/>
    </location>
</feature>
<dbReference type="Proteomes" id="UP000266841">
    <property type="component" value="Unassembled WGS sequence"/>
</dbReference>
<feature type="compositionally biased region" description="Polar residues" evidence="1">
    <location>
        <begin position="99"/>
        <end position="127"/>
    </location>
</feature>
<dbReference type="InterPro" id="IPR040031">
    <property type="entry name" value="Codanin-1"/>
</dbReference>